<organism evidence="3 4">
    <name type="scientific">Shinella lacus</name>
    <dbReference type="NCBI Taxonomy" id="2654216"/>
    <lineage>
        <taxon>Bacteria</taxon>
        <taxon>Pseudomonadati</taxon>
        <taxon>Pseudomonadota</taxon>
        <taxon>Alphaproteobacteria</taxon>
        <taxon>Hyphomicrobiales</taxon>
        <taxon>Rhizobiaceae</taxon>
        <taxon>Shinella</taxon>
    </lineage>
</organism>
<gene>
    <name evidence="3" type="ORF">GB927_028980</name>
</gene>
<proteinExistence type="predicted"/>
<protein>
    <submittedName>
        <fullName evidence="3">Uncharacterized protein</fullName>
    </submittedName>
</protein>
<sequence length="104" mass="12394">MKKMIIAAVAIVMASTVPGLAQTYRSEAREHRQDHRILRGVTQGEITAREYRNIQRQQNRIDRAQRRATRDGYVTQSERRRIERMQDRASRNIYRKSNNGRYVY</sequence>
<name>A0ABT1RFY6_9HYPH</name>
<comment type="caution">
    <text evidence="3">The sequence shown here is derived from an EMBL/GenBank/DDBJ whole genome shotgun (WGS) entry which is preliminary data.</text>
</comment>
<evidence type="ECO:0000313" key="4">
    <source>
        <dbReference type="Proteomes" id="UP000996601"/>
    </source>
</evidence>
<accession>A0ABT1RFY6</accession>
<feature type="compositionally biased region" description="Basic and acidic residues" evidence="1">
    <location>
        <begin position="77"/>
        <end position="90"/>
    </location>
</feature>
<feature type="region of interest" description="Disordered" evidence="1">
    <location>
        <begin position="58"/>
        <end position="104"/>
    </location>
</feature>
<feature type="compositionally biased region" description="Basic and acidic residues" evidence="1">
    <location>
        <begin position="58"/>
        <end position="70"/>
    </location>
</feature>
<feature type="compositionally biased region" description="Polar residues" evidence="1">
    <location>
        <begin position="95"/>
        <end position="104"/>
    </location>
</feature>
<reference evidence="3" key="1">
    <citation type="submission" date="2021-07" db="EMBL/GenBank/DDBJ databases">
        <title>Shinella sp. nov., a novel member of the genus Shinella from water.</title>
        <authorList>
            <person name="Deng Y."/>
        </authorList>
    </citation>
    <scope>NUCLEOTIDE SEQUENCE</scope>
    <source>
        <strain evidence="3">CPCC 100929</strain>
    </source>
</reference>
<evidence type="ECO:0000313" key="3">
    <source>
        <dbReference type="EMBL" id="MCQ4634100.1"/>
    </source>
</evidence>
<keyword evidence="2" id="KW-0732">Signal</keyword>
<evidence type="ECO:0000256" key="1">
    <source>
        <dbReference type="SAM" id="MobiDB-lite"/>
    </source>
</evidence>
<dbReference type="EMBL" id="WHSB02000017">
    <property type="protein sequence ID" value="MCQ4634100.1"/>
    <property type="molecule type" value="Genomic_DNA"/>
</dbReference>
<evidence type="ECO:0000256" key="2">
    <source>
        <dbReference type="SAM" id="SignalP"/>
    </source>
</evidence>
<dbReference type="RefSeq" id="WP_256120701.1">
    <property type="nucleotide sequence ID" value="NZ_WHSB02000017.1"/>
</dbReference>
<feature type="chain" id="PRO_5045287580" evidence="2">
    <location>
        <begin position="22"/>
        <end position="104"/>
    </location>
</feature>
<keyword evidence="4" id="KW-1185">Reference proteome</keyword>
<feature type="signal peptide" evidence="2">
    <location>
        <begin position="1"/>
        <end position="21"/>
    </location>
</feature>
<dbReference type="Proteomes" id="UP000996601">
    <property type="component" value="Unassembled WGS sequence"/>
</dbReference>